<dbReference type="EMBL" id="QWDE01000002">
    <property type="protein sequence ID" value="RFZ83456.1"/>
    <property type="molecule type" value="Genomic_DNA"/>
</dbReference>
<dbReference type="InterPro" id="IPR039422">
    <property type="entry name" value="MarR/SlyA-like"/>
</dbReference>
<gene>
    <name evidence="2" type="ORF">DYU05_15105</name>
</gene>
<accession>A0A3E2NR43</accession>
<dbReference type="InterPro" id="IPR036390">
    <property type="entry name" value="WH_DNA-bd_sf"/>
</dbReference>
<reference evidence="2 3" key="1">
    <citation type="submission" date="2018-08" db="EMBL/GenBank/DDBJ databases">
        <title>Mucilaginibacter terrae sp. nov., isolated from manganese diggings.</title>
        <authorList>
            <person name="Huang Y."/>
            <person name="Zhou Z."/>
        </authorList>
    </citation>
    <scope>NUCLEOTIDE SEQUENCE [LARGE SCALE GENOMIC DNA]</scope>
    <source>
        <strain evidence="2 3">ZH6</strain>
    </source>
</reference>
<dbReference type="Pfam" id="PF12802">
    <property type="entry name" value="MarR_2"/>
    <property type="match status" value="1"/>
</dbReference>
<feature type="domain" description="HTH marR-type" evidence="1">
    <location>
        <begin position="1"/>
        <end position="149"/>
    </location>
</feature>
<dbReference type="Proteomes" id="UP000260823">
    <property type="component" value="Unassembled WGS sequence"/>
</dbReference>
<dbReference type="GO" id="GO:0006950">
    <property type="term" value="P:response to stress"/>
    <property type="evidence" value="ECO:0007669"/>
    <property type="project" value="TreeGrafter"/>
</dbReference>
<dbReference type="PANTHER" id="PTHR33164:SF43">
    <property type="entry name" value="HTH-TYPE TRANSCRIPTIONAL REPRESSOR YETL"/>
    <property type="match status" value="1"/>
</dbReference>
<sequence length="163" mass="18798">MKTDDEILTDHQNDADKNWGRLVVLTKKYFDYWALKTIKPHWNEMKLSYMPVISNVSLKGSTSNEIAKRSLTAKQALSVTIKELERKNMVVTTAAKRDKRSHKINLTEQGKKLMLVANQEINSLTDEYIKLVGKQNFETTLSVLQAINQYHETMNSLSEEDDH</sequence>
<dbReference type="GO" id="GO:0003700">
    <property type="term" value="F:DNA-binding transcription factor activity"/>
    <property type="evidence" value="ECO:0007669"/>
    <property type="project" value="InterPro"/>
</dbReference>
<dbReference type="SUPFAM" id="SSF46785">
    <property type="entry name" value="Winged helix' DNA-binding domain"/>
    <property type="match status" value="1"/>
</dbReference>
<dbReference type="PANTHER" id="PTHR33164">
    <property type="entry name" value="TRANSCRIPTIONAL REGULATOR, MARR FAMILY"/>
    <property type="match status" value="1"/>
</dbReference>
<name>A0A3E2NR43_9SPHI</name>
<dbReference type="Gene3D" id="1.10.10.10">
    <property type="entry name" value="Winged helix-like DNA-binding domain superfamily/Winged helix DNA-binding domain"/>
    <property type="match status" value="1"/>
</dbReference>
<evidence type="ECO:0000313" key="2">
    <source>
        <dbReference type="EMBL" id="RFZ83456.1"/>
    </source>
</evidence>
<comment type="caution">
    <text evidence="2">The sequence shown here is derived from an EMBL/GenBank/DDBJ whole genome shotgun (WGS) entry which is preliminary data.</text>
</comment>
<evidence type="ECO:0000259" key="1">
    <source>
        <dbReference type="PROSITE" id="PS50995"/>
    </source>
</evidence>
<evidence type="ECO:0000313" key="3">
    <source>
        <dbReference type="Proteomes" id="UP000260823"/>
    </source>
</evidence>
<dbReference type="AlphaFoldDB" id="A0A3E2NR43"/>
<dbReference type="InterPro" id="IPR036388">
    <property type="entry name" value="WH-like_DNA-bd_sf"/>
</dbReference>
<dbReference type="OrthoDB" id="948423at2"/>
<proteinExistence type="predicted"/>
<dbReference type="PROSITE" id="PS50995">
    <property type="entry name" value="HTH_MARR_2"/>
    <property type="match status" value="1"/>
</dbReference>
<dbReference type="RefSeq" id="WP_117383925.1">
    <property type="nucleotide sequence ID" value="NZ_QWDE01000002.1"/>
</dbReference>
<dbReference type="InterPro" id="IPR000835">
    <property type="entry name" value="HTH_MarR-typ"/>
</dbReference>
<organism evidence="2 3">
    <name type="scientific">Mucilaginibacter terrenus</name>
    <dbReference type="NCBI Taxonomy" id="2482727"/>
    <lineage>
        <taxon>Bacteria</taxon>
        <taxon>Pseudomonadati</taxon>
        <taxon>Bacteroidota</taxon>
        <taxon>Sphingobacteriia</taxon>
        <taxon>Sphingobacteriales</taxon>
        <taxon>Sphingobacteriaceae</taxon>
        <taxon>Mucilaginibacter</taxon>
    </lineage>
</organism>
<protein>
    <submittedName>
        <fullName evidence="2">MarR family transcriptional regulator</fullName>
    </submittedName>
</protein>
<keyword evidence="3" id="KW-1185">Reference proteome</keyword>